<keyword evidence="2" id="KW-1185">Reference proteome</keyword>
<sequence length="163" mass="17148">MAKRGWTTRQSRGALAVALTLLGTGFSVSTASAGCVRQIINRSAYVLTARRDGGPAVTIPPGQAVEVRLSHPGQLDFAAYCGMPGPDGSLRPITSASFAYEAVIDRCFVRFGSQVFLPQLGRGFFGTQGTAPFTLNNPRQGDVVLGPFATDACPVPPVLSRGY</sequence>
<protein>
    <submittedName>
        <fullName evidence="1">Uncharacterized protein</fullName>
    </submittedName>
</protein>
<dbReference type="PROSITE" id="PS51257">
    <property type="entry name" value="PROKAR_LIPOPROTEIN"/>
    <property type="match status" value="1"/>
</dbReference>
<gene>
    <name evidence="1" type="ORF">QO012_002746</name>
</gene>
<dbReference type="RefSeq" id="WP_238201715.1">
    <property type="nucleotide sequence ID" value="NZ_BPQE01000005.1"/>
</dbReference>
<dbReference type="Proteomes" id="UP001231124">
    <property type="component" value="Unassembled WGS sequence"/>
</dbReference>
<comment type="caution">
    <text evidence="1">The sequence shown here is derived from an EMBL/GenBank/DDBJ whole genome shotgun (WGS) entry which is preliminary data.</text>
</comment>
<accession>A0ABU0I0V6</accession>
<evidence type="ECO:0000313" key="1">
    <source>
        <dbReference type="EMBL" id="MDQ0448238.1"/>
    </source>
</evidence>
<name>A0ABU0I0V6_9HYPH</name>
<evidence type="ECO:0000313" key="2">
    <source>
        <dbReference type="Proteomes" id="UP001231124"/>
    </source>
</evidence>
<reference evidence="1 2" key="1">
    <citation type="submission" date="2023-07" db="EMBL/GenBank/DDBJ databases">
        <title>Genomic Encyclopedia of Type Strains, Phase IV (KMG-IV): sequencing the most valuable type-strain genomes for metagenomic binning, comparative biology and taxonomic classification.</title>
        <authorList>
            <person name="Goeker M."/>
        </authorList>
    </citation>
    <scope>NUCLEOTIDE SEQUENCE [LARGE SCALE GENOMIC DNA]</scope>
    <source>
        <strain evidence="1 2">DSM 19013</strain>
    </source>
</reference>
<organism evidence="1 2">
    <name type="scientific">Methylobacterium aerolatum</name>
    <dbReference type="NCBI Taxonomy" id="418708"/>
    <lineage>
        <taxon>Bacteria</taxon>
        <taxon>Pseudomonadati</taxon>
        <taxon>Pseudomonadota</taxon>
        <taxon>Alphaproteobacteria</taxon>
        <taxon>Hyphomicrobiales</taxon>
        <taxon>Methylobacteriaceae</taxon>
        <taxon>Methylobacterium</taxon>
    </lineage>
</organism>
<dbReference type="EMBL" id="JAUSVP010000007">
    <property type="protein sequence ID" value="MDQ0448238.1"/>
    <property type="molecule type" value="Genomic_DNA"/>
</dbReference>
<proteinExistence type="predicted"/>